<dbReference type="GO" id="GO:0000724">
    <property type="term" value="P:double-strand break repair via homologous recombination"/>
    <property type="evidence" value="ECO:0007669"/>
    <property type="project" value="TreeGrafter"/>
</dbReference>
<keyword evidence="3" id="KW-0863">Zinc-finger</keyword>
<evidence type="ECO:0000313" key="7">
    <source>
        <dbReference type="Proteomes" id="UP001278500"/>
    </source>
</evidence>
<protein>
    <submittedName>
        <fullName evidence="6">Hus1-like protein-domain-containing protein</fullName>
    </submittedName>
</protein>
<dbReference type="SUPFAM" id="SSF57850">
    <property type="entry name" value="RING/U-box"/>
    <property type="match status" value="1"/>
</dbReference>
<feature type="region of interest" description="Disordered" evidence="4">
    <location>
        <begin position="16"/>
        <end position="44"/>
    </location>
</feature>
<dbReference type="GO" id="GO:0030896">
    <property type="term" value="C:checkpoint clamp complex"/>
    <property type="evidence" value="ECO:0007669"/>
    <property type="project" value="InterPro"/>
</dbReference>
<dbReference type="GeneID" id="87866579"/>
<dbReference type="GO" id="GO:0000723">
    <property type="term" value="P:telomere maintenance"/>
    <property type="evidence" value="ECO:0007669"/>
    <property type="project" value="TreeGrafter"/>
</dbReference>
<evidence type="ECO:0000313" key="6">
    <source>
        <dbReference type="EMBL" id="KAK3350997.1"/>
    </source>
</evidence>
<accession>A0AAE0JL56</accession>
<dbReference type="GO" id="GO:0035861">
    <property type="term" value="C:site of double-strand break"/>
    <property type="evidence" value="ECO:0007669"/>
    <property type="project" value="TreeGrafter"/>
</dbReference>
<dbReference type="PANTHER" id="PTHR12900:SF0">
    <property type="entry name" value="CHECKPOINT PROTEIN"/>
    <property type="match status" value="1"/>
</dbReference>
<comment type="caution">
    <text evidence="6">The sequence shown here is derived from an EMBL/GenBank/DDBJ whole genome shotgun (WGS) entry which is preliminary data.</text>
</comment>
<evidence type="ECO:0000256" key="4">
    <source>
        <dbReference type="SAM" id="MobiDB-lite"/>
    </source>
</evidence>
<dbReference type="Gene3D" id="3.30.40.10">
    <property type="entry name" value="Zinc/RING finger domain, C3HC4 (zinc finger)"/>
    <property type="match status" value="1"/>
</dbReference>
<dbReference type="PANTHER" id="PTHR12900">
    <property type="entry name" value="MITOTIC AND DNA DAMAGE CHECKPOINT PROTEIN HUS1"/>
    <property type="match status" value="1"/>
</dbReference>
<dbReference type="GO" id="GO:0044778">
    <property type="term" value="P:meiotic DNA integrity checkpoint signaling"/>
    <property type="evidence" value="ECO:0007669"/>
    <property type="project" value="TreeGrafter"/>
</dbReference>
<evidence type="ECO:0000256" key="2">
    <source>
        <dbReference type="ARBA" id="ARBA00023242"/>
    </source>
</evidence>
<reference evidence="6" key="1">
    <citation type="journal article" date="2023" name="Mol. Phylogenet. Evol.">
        <title>Genome-scale phylogeny and comparative genomics of the fungal order Sordariales.</title>
        <authorList>
            <person name="Hensen N."/>
            <person name="Bonometti L."/>
            <person name="Westerberg I."/>
            <person name="Brannstrom I.O."/>
            <person name="Guillou S."/>
            <person name="Cros-Aarteil S."/>
            <person name="Calhoun S."/>
            <person name="Haridas S."/>
            <person name="Kuo A."/>
            <person name="Mondo S."/>
            <person name="Pangilinan J."/>
            <person name="Riley R."/>
            <person name="LaButti K."/>
            <person name="Andreopoulos B."/>
            <person name="Lipzen A."/>
            <person name="Chen C."/>
            <person name="Yan M."/>
            <person name="Daum C."/>
            <person name="Ng V."/>
            <person name="Clum A."/>
            <person name="Steindorff A."/>
            <person name="Ohm R.A."/>
            <person name="Martin F."/>
            <person name="Silar P."/>
            <person name="Natvig D.O."/>
            <person name="Lalanne C."/>
            <person name="Gautier V."/>
            <person name="Ament-Velasquez S.L."/>
            <person name="Kruys A."/>
            <person name="Hutchinson M.I."/>
            <person name="Powell A.J."/>
            <person name="Barry K."/>
            <person name="Miller A.N."/>
            <person name="Grigoriev I.V."/>
            <person name="Debuchy R."/>
            <person name="Gladieux P."/>
            <person name="Hiltunen Thoren M."/>
            <person name="Johannesson H."/>
        </authorList>
    </citation>
    <scope>NUCLEOTIDE SEQUENCE</scope>
    <source>
        <strain evidence="6">CBS 560.94</strain>
    </source>
</reference>
<dbReference type="PROSITE" id="PS50089">
    <property type="entry name" value="ZF_RING_2"/>
    <property type="match status" value="1"/>
</dbReference>
<comment type="subcellular location">
    <subcellularLocation>
        <location evidence="1">Nucleus</location>
    </subcellularLocation>
</comment>
<keyword evidence="3" id="KW-0479">Metal-binding</keyword>
<dbReference type="CDD" id="cd16448">
    <property type="entry name" value="RING-H2"/>
    <property type="match status" value="1"/>
</dbReference>
<name>A0AAE0JL56_9PEZI</name>
<feature type="region of interest" description="Disordered" evidence="4">
    <location>
        <begin position="332"/>
        <end position="366"/>
    </location>
</feature>
<reference evidence="6" key="2">
    <citation type="submission" date="2023-06" db="EMBL/GenBank/DDBJ databases">
        <authorList>
            <consortium name="Lawrence Berkeley National Laboratory"/>
            <person name="Haridas S."/>
            <person name="Hensen N."/>
            <person name="Bonometti L."/>
            <person name="Westerberg I."/>
            <person name="Brannstrom I.O."/>
            <person name="Guillou S."/>
            <person name="Cros-Aarteil S."/>
            <person name="Calhoun S."/>
            <person name="Kuo A."/>
            <person name="Mondo S."/>
            <person name="Pangilinan J."/>
            <person name="Riley R."/>
            <person name="Labutti K."/>
            <person name="Andreopoulos B."/>
            <person name="Lipzen A."/>
            <person name="Chen C."/>
            <person name="Yanf M."/>
            <person name="Daum C."/>
            <person name="Ng V."/>
            <person name="Clum A."/>
            <person name="Steindorff A."/>
            <person name="Ohm R."/>
            <person name="Martin F."/>
            <person name="Silar P."/>
            <person name="Natvig D."/>
            <person name="Lalanne C."/>
            <person name="Gautier V."/>
            <person name="Ament-Velasquez S.L."/>
            <person name="Kruys A."/>
            <person name="Hutchinson M.I."/>
            <person name="Powell A.J."/>
            <person name="Barry K."/>
            <person name="Miller A.N."/>
            <person name="Grigoriev I.V."/>
            <person name="Debuchy R."/>
            <person name="Gladieux P."/>
            <person name="Thoren M.H."/>
            <person name="Johannesson H."/>
        </authorList>
    </citation>
    <scope>NUCLEOTIDE SEQUENCE</scope>
    <source>
        <strain evidence="6">CBS 560.94</strain>
    </source>
</reference>
<dbReference type="AlphaFoldDB" id="A0AAE0JL56"/>
<dbReference type="InterPro" id="IPR007150">
    <property type="entry name" value="HUS1/Mec3"/>
</dbReference>
<evidence type="ECO:0000256" key="1">
    <source>
        <dbReference type="ARBA" id="ARBA00004123"/>
    </source>
</evidence>
<dbReference type="GO" id="GO:0006289">
    <property type="term" value="P:nucleotide-excision repair"/>
    <property type="evidence" value="ECO:0007669"/>
    <property type="project" value="TreeGrafter"/>
</dbReference>
<dbReference type="Proteomes" id="UP001278500">
    <property type="component" value="Unassembled WGS sequence"/>
</dbReference>
<sequence length="588" mass="65999">MSRVLFDHRALAASPKPLASKGKNSGWTEKVKEEQVEQQSEEEDAADKMCPICHEEMGSPSSEGIVETWSVLPCGHLFGSHCIKHYIQMVAYDRPQCPICRYSLVHGCGHPVLPALFVTEGRNAAKVNRETIRALASRSMQYNCAFCTEMIARGHRAVAARHGRKRQRTSKWKLLLKKIFSSPLAIDRWSDPESEYAIARFPETRFDNWNAARDYEWEWWWNRQALTNLATKLVAALNALEKIAWVRLDDDTVRFTVIPDTGSQVWASLSVDTIFDSYHIQSAEANNTINLELPLGPLQRALKSALNSNHASLRLTKRDGIPMLSMTIHAMTKDAPSAARRNKNSNNDDRMDSYNDDNDPFSENNSLYPQESLELSLKREREKVITQDIPVRVLHPDTVETIMQPKVREPDVHILLPPLLQLKAISDRFTKLAVTTAASSSSSSANRREAQNPKLELSANMHGSLRLRLIADTLDITSVWDGCLENPELDPAVLPVPIEEHPSTLYKEAGPDKWATVRVDGKDWSRVLSVGRLEGSRVIACFTHEHALILYVYMRRGDGNDFPGVGAGSRGGEDGEDVVTYYVTAFSA</sequence>
<proteinExistence type="predicted"/>
<dbReference type="Pfam" id="PF13639">
    <property type="entry name" value="zf-RING_2"/>
    <property type="match status" value="1"/>
</dbReference>
<keyword evidence="2" id="KW-0539">Nucleus</keyword>
<dbReference type="InterPro" id="IPR001841">
    <property type="entry name" value="Znf_RING"/>
</dbReference>
<keyword evidence="7" id="KW-1185">Reference proteome</keyword>
<keyword evidence="3" id="KW-0862">Zinc</keyword>
<feature type="domain" description="RING-type" evidence="5">
    <location>
        <begin position="50"/>
        <end position="101"/>
    </location>
</feature>
<dbReference type="SMART" id="SM00184">
    <property type="entry name" value="RING"/>
    <property type="match status" value="1"/>
</dbReference>
<dbReference type="Gene3D" id="3.70.10.10">
    <property type="match status" value="1"/>
</dbReference>
<dbReference type="GO" id="GO:0031573">
    <property type="term" value="P:mitotic intra-S DNA damage checkpoint signaling"/>
    <property type="evidence" value="ECO:0007669"/>
    <property type="project" value="TreeGrafter"/>
</dbReference>
<dbReference type="GO" id="GO:0008270">
    <property type="term" value="F:zinc ion binding"/>
    <property type="evidence" value="ECO:0007669"/>
    <property type="project" value="UniProtKB-KW"/>
</dbReference>
<dbReference type="Pfam" id="PF04005">
    <property type="entry name" value="Hus1"/>
    <property type="match status" value="1"/>
</dbReference>
<organism evidence="6 7">
    <name type="scientific">Neurospora tetraspora</name>
    <dbReference type="NCBI Taxonomy" id="94610"/>
    <lineage>
        <taxon>Eukaryota</taxon>
        <taxon>Fungi</taxon>
        <taxon>Dikarya</taxon>
        <taxon>Ascomycota</taxon>
        <taxon>Pezizomycotina</taxon>
        <taxon>Sordariomycetes</taxon>
        <taxon>Sordariomycetidae</taxon>
        <taxon>Sordariales</taxon>
        <taxon>Sordariaceae</taxon>
        <taxon>Neurospora</taxon>
    </lineage>
</organism>
<dbReference type="RefSeq" id="XP_062684292.1">
    <property type="nucleotide sequence ID" value="XM_062829425.1"/>
</dbReference>
<evidence type="ECO:0000259" key="5">
    <source>
        <dbReference type="PROSITE" id="PS50089"/>
    </source>
</evidence>
<evidence type="ECO:0000256" key="3">
    <source>
        <dbReference type="PROSITE-ProRule" id="PRU00175"/>
    </source>
</evidence>
<dbReference type="InterPro" id="IPR013083">
    <property type="entry name" value="Znf_RING/FYVE/PHD"/>
</dbReference>
<gene>
    <name evidence="6" type="ORF">B0H65DRAFT_546067</name>
</gene>
<dbReference type="EMBL" id="JAUEPP010000002">
    <property type="protein sequence ID" value="KAK3350997.1"/>
    <property type="molecule type" value="Genomic_DNA"/>
</dbReference>
<dbReference type="GO" id="GO:0033314">
    <property type="term" value="P:mitotic DNA replication checkpoint signaling"/>
    <property type="evidence" value="ECO:0007669"/>
    <property type="project" value="TreeGrafter"/>
</dbReference>